<reference evidence="2 3" key="1">
    <citation type="journal article" date="2010" name="Stand. Genomic Sci.">
        <title>Complete genome sequence of Thermosediminibacter oceani type strain (JW/IW-1228P).</title>
        <authorList>
            <person name="Pitluck S."/>
            <person name="Yasawong M."/>
            <person name="Munk C."/>
            <person name="Nolan M."/>
            <person name="Lapidus A."/>
            <person name="Lucas S."/>
            <person name="Glavina Del Rio T."/>
            <person name="Tice H."/>
            <person name="Cheng J.F."/>
            <person name="Bruce D."/>
            <person name="Detter C."/>
            <person name="Tapia R."/>
            <person name="Han C."/>
            <person name="Goodwin L."/>
            <person name="Liolios K."/>
            <person name="Ivanova N."/>
            <person name="Mavromatis K."/>
            <person name="Mikhailova N."/>
            <person name="Pati A."/>
            <person name="Chen A."/>
            <person name="Palaniappan K."/>
            <person name="Land M."/>
            <person name="Hauser L."/>
            <person name="Chang Y.J."/>
            <person name="Jeffries C.D."/>
            <person name="Rohde M."/>
            <person name="Spring S."/>
            <person name="Sikorski J."/>
            <person name="Goker M."/>
            <person name="Woyke T."/>
            <person name="Bristow J."/>
            <person name="Eisen J.A."/>
            <person name="Markowitz V."/>
            <person name="Hugenholtz P."/>
            <person name="Kyrpides N.C."/>
            <person name="Klenk H.P."/>
        </authorList>
    </citation>
    <scope>NUCLEOTIDE SEQUENCE [LARGE SCALE GENOMIC DNA]</scope>
    <source>
        <strain evidence="3">ATCC BAA-1034 / DSM 16646 / JW/IW-1228P</strain>
    </source>
</reference>
<evidence type="ECO:0000313" key="3">
    <source>
        <dbReference type="Proteomes" id="UP000000272"/>
    </source>
</evidence>
<feature type="signal peptide" evidence="1">
    <location>
        <begin position="1"/>
        <end position="19"/>
    </location>
</feature>
<dbReference type="HOGENOM" id="CLU_1905788_0_0_9"/>
<proteinExistence type="predicted"/>
<organism evidence="2 3">
    <name type="scientific">Thermosediminibacter oceani (strain ATCC BAA-1034 / DSM 16646 / JW/IW-1228P)</name>
    <dbReference type="NCBI Taxonomy" id="555079"/>
    <lineage>
        <taxon>Bacteria</taxon>
        <taxon>Bacillati</taxon>
        <taxon>Bacillota</taxon>
        <taxon>Clostridia</taxon>
        <taxon>Thermosediminibacterales</taxon>
        <taxon>Thermosediminibacteraceae</taxon>
        <taxon>Thermosediminibacter</taxon>
    </lineage>
</organism>
<dbReference type="PROSITE" id="PS51257">
    <property type="entry name" value="PROKAR_LIPOPROTEIN"/>
    <property type="match status" value="1"/>
</dbReference>
<dbReference type="EMBL" id="CP002131">
    <property type="protein sequence ID" value="ADL08756.1"/>
    <property type="molecule type" value="Genomic_DNA"/>
</dbReference>
<keyword evidence="3" id="KW-1185">Reference proteome</keyword>
<accession>D9RZX9</accession>
<evidence type="ECO:0008006" key="4">
    <source>
        <dbReference type="Google" id="ProtNLM"/>
    </source>
</evidence>
<name>D9RZX9_THEOJ</name>
<evidence type="ECO:0000313" key="2">
    <source>
        <dbReference type="EMBL" id="ADL08756.1"/>
    </source>
</evidence>
<dbReference type="KEGG" id="toc:Toce_2038"/>
<sequence>MIKKIFIYLLAFFVTTSLSLSGCTKEKQIFFITNAKKIEIRKGPELKVVEDKEDIVKILNFLNTIKAKEFETKEDINGWIYSLKIYLENDIKNSDDYISITFNKTYFIYNNKYYEGNYEIVKTLDDIFENVNK</sequence>
<protein>
    <recommendedName>
        <fullName evidence="4">Lipoprotein</fullName>
    </recommendedName>
</protein>
<dbReference type="RefSeq" id="WP_013276770.1">
    <property type="nucleotide sequence ID" value="NC_014377.1"/>
</dbReference>
<keyword evidence="1" id="KW-0732">Signal</keyword>
<evidence type="ECO:0000256" key="1">
    <source>
        <dbReference type="SAM" id="SignalP"/>
    </source>
</evidence>
<dbReference type="Proteomes" id="UP000000272">
    <property type="component" value="Chromosome"/>
</dbReference>
<dbReference type="AlphaFoldDB" id="D9RZX9"/>
<feature type="chain" id="PRO_5038594861" description="Lipoprotein" evidence="1">
    <location>
        <begin position="20"/>
        <end position="133"/>
    </location>
</feature>
<gene>
    <name evidence="2" type="ordered locus">Toce_2038</name>
</gene>